<dbReference type="EMBL" id="MH684921">
    <property type="protein sequence ID" value="AXN53755.1"/>
    <property type="molecule type" value="Genomic_DNA"/>
</dbReference>
<name>A0A346FDE1_9CAUD</name>
<keyword evidence="3" id="KW-1185">Reference proteome</keyword>
<proteinExistence type="predicted"/>
<organism evidence="2 3">
    <name type="scientific">Sphingomonas phage Scott</name>
    <dbReference type="NCBI Taxonomy" id="2282912"/>
    <lineage>
        <taxon>Viruses</taxon>
        <taxon>Duplodnaviria</taxon>
        <taxon>Heunggongvirae</taxon>
        <taxon>Uroviricota</taxon>
        <taxon>Caudoviricetes</taxon>
        <taxon>Autographivirales</taxon>
        <taxon>Autonotataviridae</taxon>
        <taxon>Scottvirus</taxon>
        <taxon>Scottvirus scott</taxon>
    </lineage>
</organism>
<evidence type="ECO:0000313" key="2">
    <source>
        <dbReference type="EMBL" id="AXN53755.1"/>
    </source>
</evidence>
<sequence>MAVNPFASAIQEAAETTNMNEAQTGGDYTPPAAGLVRLRFVGYMELGKHDKEYQGKTSQKEFVQLLFEASGPKHPPREDGTPIMFSLRMVKSQSDKAGFFKLFRRMNPSGSAKHMAELLGNAYIGTVVHNVVGEGDQKKTYANLKDSDGVWTIREPFIDNTDPESGEVTRTQLQVAEPTTPIRCFIWDSEQQLSEMWSSIFIDGQWDAKTDDKGKVTQEAKSKNVYQNAIRSAHNWQGSRMQELLFAGGEADIPDAEKPGASGSGNASADPLEGAG</sequence>
<accession>A0A346FDE1</accession>
<evidence type="ECO:0000313" key="3">
    <source>
        <dbReference type="Proteomes" id="UP000260554"/>
    </source>
</evidence>
<dbReference type="Proteomes" id="UP000260554">
    <property type="component" value="Segment"/>
</dbReference>
<feature type="region of interest" description="Disordered" evidence="1">
    <location>
        <begin position="248"/>
        <end position="276"/>
    </location>
</feature>
<reference evidence="2 3" key="1">
    <citation type="submission" date="2018-07" db="EMBL/GenBank/DDBJ databases">
        <title>Relating species composition and interactions to biofilm formation in a model drinking water community.</title>
        <authorList>
            <person name="Thompson A."/>
            <person name="English E.L."/>
            <person name="Willsey G."/>
            <person name="Nock A.M."/>
            <person name="Eckstrom K."/>
            <person name="Tighe S.W."/>
            <person name="Bavelock M."/>
            <person name="Cairns B."/>
            <person name="Foote A."/>
            <person name="Schulman H."/>
            <person name="Gupta S."/>
            <person name="Kadouri D."/>
            <person name="Wargo M.J."/>
        </authorList>
    </citation>
    <scope>NUCLEOTIDE SEQUENCE [LARGE SCALE GENOMIC DNA]</scope>
    <source>
        <strain evidence="2">SPS</strain>
    </source>
</reference>
<gene>
    <name evidence="2" type="ORF">SPS_44</name>
</gene>
<protein>
    <submittedName>
        <fullName evidence="2">Uncharacterized protein</fullName>
    </submittedName>
</protein>
<evidence type="ECO:0000256" key="1">
    <source>
        <dbReference type="SAM" id="MobiDB-lite"/>
    </source>
</evidence>